<dbReference type="GO" id="GO:0006572">
    <property type="term" value="P:L-tyrosine catabolic process"/>
    <property type="evidence" value="ECO:0007669"/>
    <property type="project" value="UniProtKB-KW"/>
</dbReference>
<dbReference type="GO" id="GO:0003868">
    <property type="term" value="F:4-hydroxyphenylpyruvate dioxygenase activity"/>
    <property type="evidence" value="ECO:0007669"/>
    <property type="project" value="UniProtKB-EC"/>
</dbReference>
<keyword evidence="5" id="KW-0670">Pyruvate</keyword>
<dbReference type="PANTHER" id="PTHR11959">
    <property type="entry name" value="4-HYDROXYPHENYLPYRUVATE DIOXYGENASE"/>
    <property type="match status" value="1"/>
</dbReference>
<dbReference type="GO" id="GO:0006559">
    <property type="term" value="P:L-phenylalanine catabolic process"/>
    <property type="evidence" value="ECO:0007669"/>
    <property type="project" value="UniProtKB-KW"/>
</dbReference>
<reference evidence="5" key="1">
    <citation type="journal article" date="2019" name="Sci. Rep.">
        <title>Draft genome of Tanacetum cinerariifolium, the natural source of mosquito coil.</title>
        <authorList>
            <person name="Yamashiro T."/>
            <person name="Shiraishi A."/>
            <person name="Satake H."/>
            <person name="Nakayama K."/>
        </authorList>
    </citation>
    <scope>NUCLEOTIDE SEQUENCE</scope>
</reference>
<evidence type="ECO:0000256" key="1">
    <source>
        <dbReference type="ARBA" id="ARBA00005162"/>
    </source>
</evidence>
<feature type="non-terminal residue" evidence="5">
    <location>
        <position position="1"/>
    </location>
</feature>
<accession>A0A699V492</accession>
<evidence type="ECO:0000256" key="4">
    <source>
        <dbReference type="ARBA" id="ARBA00023232"/>
    </source>
</evidence>
<keyword evidence="5" id="KW-0223">Dioxygenase</keyword>
<dbReference type="PANTHER" id="PTHR11959:SF1">
    <property type="entry name" value="4-HYDROXYPHENYLPYRUVATE DIOXYGENASE"/>
    <property type="match status" value="1"/>
</dbReference>
<dbReference type="InterPro" id="IPR029068">
    <property type="entry name" value="Glyas_Bleomycin-R_OHBP_Dase"/>
</dbReference>
<name>A0A699V492_TANCI</name>
<evidence type="ECO:0000256" key="3">
    <source>
        <dbReference type="ARBA" id="ARBA00022878"/>
    </source>
</evidence>
<evidence type="ECO:0000313" key="5">
    <source>
        <dbReference type="EMBL" id="GFD28608.1"/>
    </source>
</evidence>
<comment type="pathway">
    <text evidence="1">Amino-acid degradation; L-phenylalanine degradation; acetoacetate and fumarate from L-phenylalanine: step 3/6.</text>
</comment>
<comment type="caution">
    <text evidence="5">The sequence shown here is derived from an EMBL/GenBank/DDBJ whole genome shotgun (WGS) entry which is preliminary data.</text>
</comment>
<dbReference type="Gene3D" id="3.10.180.10">
    <property type="entry name" value="2,3-Dihydroxybiphenyl 1,2-Dioxygenase, domain 1"/>
    <property type="match status" value="1"/>
</dbReference>
<gene>
    <name evidence="5" type="ORF">Tci_900577</name>
</gene>
<keyword evidence="3" id="KW-0828">Tyrosine catabolism</keyword>
<evidence type="ECO:0000256" key="2">
    <source>
        <dbReference type="ARBA" id="ARBA00013222"/>
    </source>
</evidence>
<dbReference type="InterPro" id="IPR005956">
    <property type="entry name" value="4OHPhenylPyrv_dOase"/>
</dbReference>
<keyword evidence="5" id="KW-0560">Oxidoreductase</keyword>
<protein>
    <recommendedName>
        <fullName evidence="2">4-hydroxyphenylpyruvate dioxygenase</fullName>
        <ecNumber evidence="2">1.13.11.27</ecNumber>
    </recommendedName>
</protein>
<dbReference type="SUPFAM" id="SSF54593">
    <property type="entry name" value="Glyoxalase/Bleomycin resistance protein/Dihydroxybiphenyl dioxygenase"/>
    <property type="match status" value="1"/>
</dbReference>
<sequence length="56" mass="6461">TYYRNLKKRVGDVLSDEEIKACVEFGVLVDRDDEGTLLQIFTKPLGDRYVFFTLSS</sequence>
<proteinExistence type="predicted"/>
<dbReference type="AlphaFoldDB" id="A0A699V492"/>
<keyword evidence="4" id="KW-0585">Phenylalanine catabolism</keyword>
<organism evidence="5">
    <name type="scientific">Tanacetum cinerariifolium</name>
    <name type="common">Dalmatian daisy</name>
    <name type="synonym">Chrysanthemum cinerariifolium</name>
    <dbReference type="NCBI Taxonomy" id="118510"/>
    <lineage>
        <taxon>Eukaryota</taxon>
        <taxon>Viridiplantae</taxon>
        <taxon>Streptophyta</taxon>
        <taxon>Embryophyta</taxon>
        <taxon>Tracheophyta</taxon>
        <taxon>Spermatophyta</taxon>
        <taxon>Magnoliopsida</taxon>
        <taxon>eudicotyledons</taxon>
        <taxon>Gunneridae</taxon>
        <taxon>Pentapetalae</taxon>
        <taxon>asterids</taxon>
        <taxon>campanulids</taxon>
        <taxon>Asterales</taxon>
        <taxon>Asteraceae</taxon>
        <taxon>Asteroideae</taxon>
        <taxon>Anthemideae</taxon>
        <taxon>Anthemidinae</taxon>
        <taxon>Tanacetum</taxon>
    </lineage>
</organism>
<dbReference type="EC" id="1.13.11.27" evidence="2"/>
<dbReference type="EMBL" id="BKCJ011387067">
    <property type="protein sequence ID" value="GFD28608.1"/>
    <property type="molecule type" value="Genomic_DNA"/>
</dbReference>